<dbReference type="RefSeq" id="WP_157746791.1">
    <property type="nucleotide sequence ID" value="NZ_AP014946.1"/>
</dbReference>
<keyword evidence="2" id="KW-0732">Signal</keyword>
<feature type="signal peptide" evidence="2">
    <location>
        <begin position="1"/>
        <end position="24"/>
    </location>
</feature>
<protein>
    <recommendedName>
        <fullName evidence="5">LTXXQ motif protein</fullName>
    </recommendedName>
</protein>
<evidence type="ECO:0008006" key="5">
    <source>
        <dbReference type="Google" id="ProtNLM"/>
    </source>
</evidence>
<evidence type="ECO:0000313" key="4">
    <source>
        <dbReference type="Proteomes" id="UP000236884"/>
    </source>
</evidence>
<reference evidence="3 4" key="1">
    <citation type="submission" date="2015-08" db="EMBL/GenBank/DDBJ databases">
        <title>Investigation of the bacterial diversity of lava forest soil.</title>
        <authorList>
            <person name="Lee J.S."/>
        </authorList>
    </citation>
    <scope>NUCLEOTIDE SEQUENCE [LARGE SCALE GENOMIC DNA]</scope>
    <source>
        <strain evidence="3 4">GJW-30</strain>
    </source>
</reference>
<feature type="compositionally biased region" description="Basic and acidic residues" evidence="1">
    <location>
        <begin position="70"/>
        <end position="94"/>
    </location>
</feature>
<proteinExistence type="predicted"/>
<feature type="region of interest" description="Disordered" evidence="1">
    <location>
        <begin position="27"/>
        <end position="111"/>
    </location>
</feature>
<dbReference type="InterPro" id="IPR012899">
    <property type="entry name" value="LTXXQ"/>
</dbReference>
<evidence type="ECO:0000256" key="2">
    <source>
        <dbReference type="SAM" id="SignalP"/>
    </source>
</evidence>
<dbReference type="AlphaFoldDB" id="A0A0S3PZE3"/>
<feature type="chain" id="PRO_5006615953" description="LTXXQ motif protein" evidence="2">
    <location>
        <begin position="25"/>
        <end position="250"/>
    </location>
</feature>
<dbReference type="Pfam" id="PF07813">
    <property type="entry name" value="LTXXQ"/>
    <property type="match status" value="1"/>
</dbReference>
<dbReference type="EMBL" id="AP014946">
    <property type="protein sequence ID" value="BAT61313.1"/>
    <property type="molecule type" value="Genomic_DNA"/>
</dbReference>
<dbReference type="GO" id="GO:0042597">
    <property type="term" value="C:periplasmic space"/>
    <property type="evidence" value="ECO:0007669"/>
    <property type="project" value="InterPro"/>
</dbReference>
<evidence type="ECO:0000313" key="3">
    <source>
        <dbReference type="EMBL" id="BAT61313.1"/>
    </source>
</evidence>
<sequence>MPKLIVASFAALLLAASAPILVRAGSNGTTASIPAQPGVTPQRTSEIDDDDDLPTLEEYAQYGGPADPQTRADRALPDTKPEVSRQPTERREATEAQFDGPPRGPRPGQRMLQFCGPDGARVVERMNDRMERITRPTEAQRPALEKLKQASMRAHEAGKGACPTERYASVPMRFAEIEKRLTARLESIRIIRPALEEYYAVLNDEQKARLNLLSMQRPARAGHPDEEPQRRGDGQRGERDDWPRGWRGRL</sequence>
<organism evidence="3 4">
    <name type="scientific">Variibacter gotjawalensis</name>
    <dbReference type="NCBI Taxonomy" id="1333996"/>
    <lineage>
        <taxon>Bacteria</taxon>
        <taxon>Pseudomonadati</taxon>
        <taxon>Pseudomonadota</taxon>
        <taxon>Alphaproteobacteria</taxon>
        <taxon>Hyphomicrobiales</taxon>
        <taxon>Nitrobacteraceae</taxon>
        <taxon>Variibacter</taxon>
    </lineage>
</organism>
<dbReference type="KEGG" id="vgo:GJW-30_1_03870"/>
<keyword evidence="4" id="KW-1185">Reference proteome</keyword>
<accession>A0A0S3PZE3</accession>
<name>A0A0S3PZE3_9BRAD</name>
<dbReference type="Proteomes" id="UP000236884">
    <property type="component" value="Chromosome"/>
</dbReference>
<feature type="compositionally biased region" description="Basic and acidic residues" evidence="1">
    <location>
        <begin position="222"/>
        <end position="244"/>
    </location>
</feature>
<feature type="compositionally biased region" description="Polar residues" evidence="1">
    <location>
        <begin position="27"/>
        <end position="44"/>
    </location>
</feature>
<feature type="region of interest" description="Disordered" evidence="1">
    <location>
        <begin position="213"/>
        <end position="250"/>
    </location>
</feature>
<evidence type="ECO:0000256" key="1">
    <source>
        <dbReference type="SAM" id="MobiDB-lite"/>
    </source>
</evidence>
<gene>
    <name evidence="3" type="ORF">GJW-30_1_03870</name>
</gene>